<proteinExistence type="predicted"/>
<keyword evidence="2" id="KW-1185">Reference proteome</keyword>
<dbReference type="Proteomes" id="UP000237000">
    <property type="component" value="Unassembled WGS sequence"/>
</dbReference>
<dbReference type="InParanoid" id="A0A2P5ETH5"/>
<dbReference type="EMBL" id="JXTC01000101">
    <property type="protein sequence ID" value="PON88840.1"/>
    <property type="molecule type" value="Genomic_DNA"/>
</dbReference>
<protein>
    <submittedName>
        <fullName evidence="1">Uncharacterized protein</fullName>
    </submittedName>
</protein>
<sequence>MHGCKINNLKPAYVEILPDKSSKPLVEGFNLRIPANESNTEVDQTFDPFRPEQAEVPSHGSSQIMAHQEDLVDTEMVQKANKVANEVESSVRCRRRRRIGVTIAAKIGGNAAVTKGGKRDHLVPPGVPELWEAVKEQDHRTGPD</sequence>
<evidence type="ECO:0000313" key="2">
    <source>
        <dbReference type="Proteomes" id="UP000237000"/>
    </source>
</evidence>
<comment type="caution">
    <text evidence="1">The sequence shown here is derived from an EMBL/GenBank/DDBJ whole genome shotgun (WGS) entry which is preliminary data.</text>
</comment>
<reference evidence="2" key="1">
    <citation type="submission" date="2016-06" db="EMBL/GenBank/DDBJ databases">
        <title>Parallel loss of symbiosis genes in relatives of nitrogen-fixing non-legume Parasponia.</title>
        <authorList>
            <person name="Van Velzen R."/>
            <person name="Holmer R."/>
            <person name="Bu F."/>
            <person name="Rutten L."/>
            <person name="Van Zeijl A."/>
            <person name="Liu W."/>
            <person name="Santuari L."/>
            <person name="Cao Q."/>
            <person name="Sharma T."/>
            <person name="Shen D."/>
            <person name="Roswanjaya Y."/>
            <person name="Wardhani T."/>
            <person name="Kalhor M.S."/>
            <person name="Jansen J."/>
            <person name="Van den Hoogen J."/>
            <person name="Gungor B."/>
            <person name="Hartog M."/>
            <person name="Hontelez J."/>
            <person name="Verver J."/>
            <person name="Yang W.-C."/>
            <person name="Schijlen E."/>
            <person name="Repin R."/>
            <person name="Schilthuizen M."/>
            <person name="Schranz E."/>
            <person name="Heidstra R."/>
            <person name="Miyata K."/>
            <person name="Fedorova E."/>
            <person name="Kohlen W."/>
            <person name="Bisseling T."/>
            <person name="Smit S."/>
            <person name="Geurts R."/>
        </authorList>
    </citation>
    <scope>NUCLEOTIDE SEQUENCE [LARGE SCALE GENOMIC DNA]</scope>
    <source>
        <strain evidence="2">cv. RG33-2</strain>
    </source>
</reference>
<gene>
    <name evidence="1" type="ORF">TorRG33x02_153550</name>
</gene>
<accession>A0A2P5ETH5</accession>
<dbReference type="OrthoDB" id="10331878at2759"/>
<organism evidence="1 2">
    <name type="scientific">Trema orientale</name>
    <name type="common">Charcoal tree</name>
    <name type="synonym">Celtis orientalis</name>
    <dbReference type="NCBI Taxonomy" id="63057"/>
    <lineage>
        <taxon>Eukaryota</taxon>
        <taxon>Viridiplantae</taxon>
        <taxon>Streptophyta</taxon>
        <taxon>Embryophyta</taxon>
        <taxon>Tracheophyta</taxon>
        <taxon>Spermatophyta</taxon>
        <taxon>Magnoliopsida</taxon>
        <taxon>eudicotyledons</taxon>
        <taxon>Gunneridae</taxon>
        <taxon>Pentapetalae</taxon>
        <taxon>rosids</taxon>
        <taxon>fabids</taxon>
        <taxon>Rosales</taxon>
        <taxon>Cannabaceae</taxon>
        <taxon>Trema</taxon>
    </lineage>
</organism>
<dbReference type="AlphaFoldDB" id="A0A2P5ETH5"/>
<evidence type="ECO:0000313" key="1">
    <source>
        <dbReference type="EMBL" id="PON88840.1"/>
    </source>
</evidence>
<name>A0A2P5ETH5_TREOI</name>